<evidence type="ECO:0000313" key="3">
    <source>
        <dbReference type="Proteomes" id="UP001211907"/>
    </source>
</evidence>
<evidence type="ECO:0000313" key="2">
    <source>
        <dbReference type="EMBL" id="KAJ3106917.1"/>
    </source>
</evidence>
<dbReference type="EMBL" id="JADGJH010001931">
    <property type="protein sequence ID" value="KAJ3106917.1"/>
    <property type="molecule type" value="Genomic_DNA"/>
</dbReference>
<dbReference type="AlphaFoldDB" id="A0AAD5STQ6"/>
<keyword evidence="1" id="KW-0472">Membrane</keyword>
<gene>
    <name evidence="2" type="ORF">HK100_003669</name>
</gene>
<accession>A0AAD5STQ6</accession>
<protein>
    <submittedName>
        <fullName evidence="2">Uncharacterized protein</fullName>
    </submittedName>
</protein>
<dbReference type="Proteomes" id="UP001211907">
    <property type="component" value="Unassembled WGS sequence"/>
</dbReference>
<feature type="transmembrane region" description="Helical" evidence="1">
    <location>
        <begin position="250"/>
        <end position="273"/>
    </location>
</feature>
<name>A0AAD5STQ6_9FUNG</name>
<keyword evidence="1" id="KW-0812">Transmembrane</keyword>
<reference evidence="2" key="1">
    <citation type="submission" date="2020-05" db="EMBL/GenBank/DDBJ databases">
        <title>Phylogenomic resolution of chytrid fungi.</title>
        <authorList>
            <person name="Stajich J.E."/>
            <person name="Amses K."/>
            <person name="Simmons R."/>
            <person name="Seto K."/>
            <person name="Myers J."/>
            <person name="Bonds A."/>
            <person name="Quandt C.A."/>
            <person name="Barry K."/>
            <person name="Liu P."/>
            <person name="Grigoriev I."/>
            <person name="Longcore J.E."/>
            <person name="James T.Y."/>
        </authorList>
    </citation>
    <scope>NUCLEOTIDE SEQUENCE</scope>
    <source>
        <strain evidence="2">JEL0513</strain>
    </source>
</reference>
<comment type="caution">
    <text evidence="2">The sequence shown here is derived from an EMBL/GenBank/DDBJ whole genome shotgun (WGS) entry which is preliminary data.</text>
</comment>
<organism evidence="2 3">
    <name type="scientific">Physocladia obscura</name>
    <dbReference type="NCBI Taxonomy" id="109957"/>
    <lineage>
        <taxon>Eukaryota</taxon>
        <taxon>Fungi</taxon>
        <taxon>Fungi incertae sedis</taxon>
        <taxon>Chytridiomycota</taxon>
        <taxon>Chytridiomycota incertae sedis</taxon>
        <taxon>Chytridiomycetes</taxon>
        <taxon>Chytridiales</taxon>
        <taxon>Chytriomycetaceae</taxon>
        <taxon>Physocladia</taxon>
    </lineage>
</organism>
<evidence type="ECO:0000256" key="1">
    <source>
        <dbReference type="SAM" id="Phobius"/>
    </source>
</evidence>
<keyword evidence="1" id="KW-1133">Transmembrane helix</keyword>
<sequence length="451" mass="47317">MSEGSIGTDGSCESYGQYPPSYTQGTQVCITPGTIITTCGALFTTAGTNLYMLIIQDDGNLGLYFCSSITPYLNGYIFQHSGVALWTDYSITRSPVNTTFTYASDGDISISGGHSWSLGTYGTNGLYCVDSVSGTITLYNAGPASLTNPVWEVTCSTTSCTAAFVLSGYPSTASSPGPAAIIPTVSSDFVSSTSISSSSSSTVTSSIAIAYSSSLFSESKTTMLSTSSGSNSGSTVYSNNSNGTSSATNVAAIVGGVIGAVVVFGILSFSFWFRKNPRSNNINSVPATPEATPLANLGIASKPSASSFSGGSSSQQNTSASYSAQFERSSFKKLQAATEFFDDVNTQQQQPGILSSQNMKLSGLTPERFEALDMTRVYQWGVDEAATWIFRNGGGEVGFAKAKEERITGYSLLTEKIDDMLSVIPTVRFGDKAMLRQALVDLQSSSLPAYS</sequence>
<keyword evidence="3" id="KW-1185">Reference proteome</keyword>
<proteinExistence type="predicted"/>